<feature type="region of interest" description="Disordered" evidence="3">
    <location>
        <begin position="142"/>
        <end position="183"/>
    </location>
</feature>
<dbReference type="Pfam" id="PF00090">
    <property type="entry name" value="TSP_1"/>
    <property type="match status" value="1"/>
</dbReference>
<keyword evidence="1" id="KW-0677">Repeat</keyword>
<evidence type="ECO:0000256" key="2">
    <source>
        <dbReference type="ARBA" id="ARBA00023157"/>
    </source>
</evidence>
<feature type="region of interest" description="Disordered" evidence="3">
    <location>
        <begin position="342"/>
        <end position="361"/>
    </location>
</feature>
<accession>A0A1I8JH04</accession>
<name>A0A1I8JH04_9PLAT</name>
<keyword evidence="2" id="KW-1015">Disulfide bond</keyword>
<feature type="compositionally biased region" description="Low complexity" evidence="3">
    <location>
        <begin position="349"/>
        <end position="361"/>
    </location>
</feature>
<dbReference type="WBParaSite" id="maker-uti_cns_0047804-snap-gene-0.5-mRNA-1">
    <property type="protein sequence ID" value="maker-uti_cns_0047804-snap-gene-0.5-mRNA-1"/>
    <property type="gene ID" value="maker-uti_cns_0047804-snap-gene-0.5"/>
</dbReference>
<feature type="compositionally biased region" description="Polar residues" evidence="3">
    <location>
        <begin position="643"/>
        <end position="656"/>
    </location>
</feature>
<feature type="compositionally biased region" description="Low complexity" evidence="3">
    <location>
        <begin position="1144"/>
        <end position="1157"/>
    </location>
</feature>
<proteinExistence type="predicted"/>
<sequence length="2120" mass="224468">SSPGEVSERTAQPAPTADSSDCAVVRTPSYPGLKEFPRLHLALRETAILDSADHGGEELTVKDPHHEDIDDDEDSDEASCRNAPSARPRIFINSPSGTVERRSSLEGGALQPVSFGEDQQSRSAAGRLRLLLQRHGLWRRRRRPDSLARVTQSEGFDELREASTSVGQAATGPSPSTGRHSCLRLSRPKRRPPLAAVTPDSFASVGAATSTFDCGSAIEARCCQVVSVIVLPATPAVEPLKRGGGGVKAAELERKIMDCEAAVNKLSSLQSESEAASSDRDHVTTPLATWLATLDPGDVRDAPCRCCGLPPPAPGCCACAEAGNGGSGCELRPDAELLFTSAMPPPAPGVTTPTGGNRRSRSLSISISSRRWVSVSFCWMAMRSSEFSVFLSSSAACSWRCISSIWVTYSSQRWPNMLRRLANPAASSFSDLSSERRRSMVSLTTCFSFWYFCLRLASADSAVALLVFSTERSVAICSRFVFSSARRRAASSRCSAALAAAASVVEAAEGAAAATSARWRRSSRRQSAWLASSSNAVSMATEPASAAAAGLDEVGKPALRLLTGALAQLQVEGAKLGQRQAQLGHGAAASFRCRGNRSVGLLQLGTQVGVDQLEVGLGGHQPGGVVRPLLKLLGAAHATTTHRFTGASSGPRNSDSSDTDWLIRSAGPPGGPWEAAAAAAAAAAVAAASESACPSLAATRSWSSACQIQCEITRCQLCINSHPHLHCRDHQVPALHRFSPTPSLQRSPGASSASTPTHPHPSHLVVLEAACLQFTAQPLNGRLRLFGPTASRFSFRLALAQLPRQLAVQIVACGMTGGAALELTIGICRRQVSLHASAELLQTVGTQPGVQLPPQRVLGLPLRLQRILGLLQVLVGHRAQSGELLQLAGQDLRLLEQPPPLVFDQLVVQLRPLRLQQLPFQRHVLVSQLGVVGQLAGLPRFQLLDLRVQSSARQTVLKDLILTSDRSERFSASRERTVSASEAASSASRSMSAKRRSWSTERARSSASKSPMRSCRAPSRLADSLSSVSSPASPSCAWRRCCALTACRACEWSCGGKLLLWETAVAMGKLLWLWKLLGYGKLLCYGNCCGYGKLLWLWKLRKLLWLWETAGASGGCSEEAEGTTHSASPWRPDFHRSDVAQGDPSVSPAARSSSPSVGKKSARPVYLEERARKPLELGVAFQDGPGAGGAAAEGPKGCLAVRMKNKFPTAELPSAQLCRAGADGKHLALKNTGVEPIPGEWLSWQAWGHCSQTCAGGVRVRTRRCNMTAYGDLTIDCVGSNSESGECNAGVECIAVRSCQDLKNSGFDYDMTTTIDPDGPSGPIKPFSVFCRLSGSDAFGYSIVNTTNMSLPGIYAHGSEPGGSIHIHIDYQGGATAQQLNSLAQLSLNCSQFVRYTCHDAGIHYQNNVYLQATWWVNYRWQQMLGWAQPYSLRYQSVCACHATGSCGTLTTNVEGVDTVVQATCNCDRNERVENIFDEGTIYDKTNLPVNEVWVGDTGDATEWSHTYVGPLQRPRTMGFTKVGEIRPGDCYTNGRVTNWACSYFDEAAVITLLVILVIAVASVAVCCAYNIYHSVLEKRNADDGADIVIPEKAADAGRPPLLLDTDEATRSTRARATNSGGSCEIRAAPLRWLPFSRLPVLMLDAPRRHSSFSSVGGPSGVSNIAAVSTSSKRFLDAAVGSEAPVDEEGEAELLFSGSAADAADDARRPTPISVSTLAAASHRLSFSVTGSGTSSHRGADAVQVGHSRHVFVQQSPVPVDDVNHHPKAHVVFELHYSGAALLVVLDAKDQHRGVLRRRYQSRPAGLGFVGQLRCQLGAQLLARLEQVAAKDLDPRLQHLPTASADDPALTGKTRLGLARVLVDEAPVGGHAGVHGGDSDLAAGHASIGHDTDLPGLAIVGAVQRAAGVATAGVGGGAAAAHTCLVLPSTRLKTRAQSLLVMEDTPPIILRVWAYLPDGSMAPQPATLQLLPRRRDVHTLEEVLAYSVLEITGLDGGRTEVGIGAQLQDGDVIALDVVVGAAVVRVDDDAADAVGAPVGAVGQSQVILAGHNSQSEGAAVAIEAVSSGDNGPLVVQGAATEVVAVALQADKVRVLASAGLHTVNDEPVVGVRDAQAGEEH</sequence>
<feature type="compositionally biased region" description="Low complexity" evidence="3">
    <location>
        <begin position="981"/>
        <end position="991"/>
    </location>
</feature>
<dbReference type="InterPro" id="IPR036383">
    <property type="entry name" value="TSP1_rpt_sf"/>
</dbReference>
<dbReference type="PANTHER" id="PTHR22906">
    <property type="entry name" value="PROPERDIN"/>
    <property type="match status" value="1"/>
</dbReference>
<dbReference type="Gene3D" id="2.60.120.1000">
    <property type="match status" value="1"/>
</dbReference>
<feature type="compositionally biased region" description="Polar residues" evidence="3">
    <location>
        <begin position="162"/>
        <end position="179"/>
    </location>
</feature>
<dbReference type="SMART" id="SM00209">
    <property type="entry name" value="TSP1"/>
    <property type="match status" value="1"/>
</dbReference>
<dbReference type="PANTHER" id="PTHR22906:SF21">
    <property type="entry name" value="SEMA DOMAIN-CONTAINING PROTEIN"/>
    <property type="match status" value="1"/>
</dbReference>
<feature type="compositionally biased region" description="Polar residues" evidence="3">
    <location>
        <begin position="740"/>
        <end position="749"/>
    </location>
</feature>
<evidence type="ECO:0000313" key="5">
    <source>
        <dbReference type="WBParaSite" id="maker-uti_cns_0047804-snap-gene-0.5-mRNA-1"/>
    </source>
</evidence>
<feature type="compositionally biased region" description="Basic and acidic residues" evidence="3">
    <location>
        <begin position="53"/>
        <end position="68"/>
    </location>
</feature>
<dbReference type="InterPro" id="IPR000884">
    <property type="entry name" value="TSP1_rpt"/>
</dbReference>
<evidence type="ECO:0000256" key="1">
    <source>
        <dbReference type="ARBA" id="ARBA00022737"/>
    </source>
</evidence>
<feature type="region of interest" description="Disordered" evidence="3">
    <location>
        <begin position="53"/>
        <end position="104"/>
    </location>
</feature>
<protein>
    <submittedName>
        <fullName evidence="5">Protein kinase domain-containing protein</fullName>
    </submittedName>
</protein>
<reference evidence="5" key="1">
    <citation type="submission" date="2016-11" db="UniProtKB">
        <authorList>
            <consortium name="WormBaseParasite"/>
        </authorList>
    </citation>
    <scope>IDENTIFICATION</scope>
</reference>
<feature type="region of interest" description="Disordered" evidence="3">
    <location>
        <begin position="738"/>
        <end position="760"/>
    </location>
</feature>
<organism evidence="4 5">
    <name type="scientific">Macrostomum lignano</name>
    <dbReference type="NCBI Taxonomy" id="282301"/>
    <lineage>
        <taxon>Eukaryota</taxon>
        <taxon>Metazoa</taxon>
        <taxon>Spiralia</taxon>
        <taxon>Lophotrochozoa</taxon>
        <taxon>Platyhelminthes</taxon>
        <taxon>Rhabditophora</taxon>
        <taxon>Macrostomorpha</taxon>
        <taxon>Macrostomida</taxon>
        <taxon>Macrostomidae</taxon>
        <taxon>Macrostomum</taxon>
    </lineage>
</organism>
<evidence type="ECO:0000256" key="3">
    <source>
        <dbReference type="SAM" id="MobiDB-lite"/>
    </source>
</evidence>
<dbReference type="PROSITE" id="PS50092">
    <property type="entry name" value="TSP1"/>
    <property type="match status" value="1"/>
</dbReference>
<evidence type="ECO:0000313" key="4">
    <source>
        <dbReference type="Proteomes" id="UP000095280"/>
    </source>
</evidence>
<dbReference type="Proteomes" id="UP000095280">
    <property type="component" value="Unplaced"/>
</dbReference>
<feature type="region of interest" description="Disordered" evidence="3">
    <location>
        <begin position="1"/>
        <end position="32"/>
    </location>
</feature>
<feature type="region of interest" description="Disordered" evidence="3">
    <location>
        <begin position="981"/>
        <end position="1018"/>
    </location>
</feature>
<dbReference type="SUPFAM" id="SSF82895">
    <property type="entry name" value="TSP-1 type 1 repeat"/>
    <property type="match status" value="1"/>
</dbReference>
<feature type="region of interest" description="Disordered" evidence="3">
    <location>
        <begin position="1114"/>
        <end position="1163"/>
    </location>
</feature>
<dbReference type="InterPro" id="IPR052065">
    <property type="entry name" value="Compl_asym_regulator"/>
</dbReference>
<feature type="region of interest" description="Disordered" evidence="3">
    <location>
        <begin position="643"/>
        <end position="668"/>
    </location>
</feature>
<keyword evidence="4" id="KW-1185">Reference proteome</keyword>